<dbReference type="AlphaFoldDB" id="D8LG75"/>
<dbReference type="PANTHER" id="PTHR11472">
    <property type="entry name" value="DNA REPAIR DEAD HELICASE RAD3/XP-D SUBFAMILY MEMBER"/>
    <property type="match status" value="1"/>
</dbReference>
<dbReference type="GO" id="GO:0003678">
    <property type="term" value="F:DNA helicase activity"/>
    <property type="evidence" value="ECO:0007669"/>
    <property type="project" value="TreeGrafter"/>
</dbReference>
<evidence type="ECO:0000259" key="2">
    <source>
        <dbReference type="SMART" id="SM00491"/>
    </source>
</evidence>
<feature type="compositionally biased region" description="Low complexity" evidence="1">
    <location>
        <begin position="346"/>
        <end position="355"/>
    </location>
</feature>
<feature type="region of interest" description="Disordered" evidence="1">
    <location>
        <begin position="222"/>
        <end position="251"/>
    </location>
</feature>
<dbReference type="STRING" id="2880.D8LG75"/>
<dbReference type="Proteomes" id="UP000002630">
    <property type="component" value="Linkage Group LG12"/>
</dbReference>
<dbReference type="InParanoid" id="D8LG75"/>
<dbReference type="GO" id="GO:0003676">
    <property type="term" value="F:nucleic acid binding"/>
    <property type="evidence" value="ECO:0007669"/>
    <property type="project" value="InterPro"/>
</dbReference>
<dbReference type="Gene3D" id="3.40.50.300">
    <property type="entry name" value="P-loop containing nucleotide triphosphate hydrolases"/>
    <property type="match status" value="1"/>
</dbReference>
<dbReference type="InterPro" id="IPR045028">
    <property type="entry name" value="DinG/Rad3-like"/>
</dbReference>
<dbReference type="InterPro" id="IPR006555">
    <property type="entry name" value="ATP-dep_Helicase_C"/>
</dbReference>
<keyword evidence="4" id="KW-1185">Reference proteome</keyword>
<dbReference type="GO" id="GO:0070182">
    <property type="term" value="F:DNA polymerase binding"/>
    <property type="evidence" value="ECO:0007669"/>
    <property type="project" value="TreeGrafter"/>
</dbReference>
<dbReference type="EMBL" id="FN649737">
    <property type="protein sequence ID" value="CBN78974.1"/>
    <property type="molecule type" value="Genomic_DNA"/>
</dbReference>
<dbReference type="PANTHER" id="PTHR11472:SF34">
    <property type="entry name" value="REGULATOR OF TELOMERE ELONGATION HELICASE 1"/>
    <property type="match status" value="1"/>
</dbReference>
<evidence type="ECO:0000313" key="3">
    <source>
        <dbReference type="EMBL" id="CBN78974.1"/>
    </source>
</evidence>
<feature type="compositionally biased region" description="Gly residues" evidence="1">
    <location>
        <begin position="356"/>
        <end position="370"/>
    </location>
</feature>
<gene>
    <name evidence="3" type="ORF">Esi_0158_0020</name>
</gene>
<evidence type="ECO:0000256" key="1">
    <source>
        <dbReference type="SAM" id="MobiDB-lite"/>
    </source>
</evidence>
<name>D8LG75_ECTSI</name>
<feature type="region of interest" description="Disordered" evidence="1">
    <location>
        <begin position="282"/>
        <end position="310"/>
    </location>
</feature>
<protein>
    <recommendedName>
        <fullName evidence="2">ATP-dependent helicase C-terminal domain-containing protein</fullName>
    </recommendedName>
</protein>
<dbReference type="EMBL" id="FN648129">
    <property type="protein sequence ID" value="CBN78974.1"/>
    <property type="molecule type" value="Genomic_DNA"/>
</dbReference>
<evidence type="ECO:0000313" key="4">
    <source>
        <dbReference type="Proteomes" id="UP000002630"/>
    </source>
</evidence>
<dbReference type="eggNOG" id="KOG1132">
    <property type="taxonomic scope" value="Eukaryota"/>
</dbReference>
<accession>D8LG75</accession>
<feature type="region of interest" description="Disordered" evidence="1">
    <location>
        <begin position="328"/>
        <end position="415"/>
    </location>
</feature>
<dbReference type="GO" id="GO:0045910">
    <property type="term" value="P:negative regulation of DNA recombination"/>
    <property type="evidence" value="ECO:0007669"/>
    <property type="project" value="TreeGrafter"/>
</dbReference>
<dbReference type="GO" id="GO:0010569">
    <property type="term" value="P:regulation of double-strand break repair via homologous recombination"/>
    <property type="evidence" value="ECO:0007669"/>
    <property type="project" value="TreeGrafter"/>
</dbReference>
<feature type="region of interest" description="Disordered" evidence="1">
    <location>
        <begin position="1"/>
        <end position="27"/>
    </location>
</feature>
<organism evidence="3 4">
    <name type="scientific">Ectocarpus siliculosus</name>
    <name type="common">Brown alga</name>
    <name type="synonym">Conferva siliculosa</name>
    <dbReference type="NCBI Taxonomy" id="2880"/>
    <lineage>
        <taxon>Eukaryota</taxon>
        <taxon>Sar</taxon>
        <taxon>Stramenopiles</taxon>
        <taxon>Ochrophyta</taxon>
        <taxon>PX clade</taxon>
        <taxon>Phaeophyceae</taxon>
        <taxon>Ectocarpales</taxon>
        <taxon>Ectocarpaceae</taxon>
        <taxon>Ectocarpus</taxon>
    </lineage>
</organism>
<dbReference type="GO" id="GO:0005524">
    <property type="term" value="F:ATP binding"/>
    <property type="evidence" value="ECO:0007669"/>
    <property type="project" value="InterPro"/>
</dbReference>
<dbReference type="GO" id="GO:0005634">
    <property type="term" value="C:nucleus"/>
    <property type="evidence" value="ECO:0007669"/>
    <property type="project" value="TreeGrafter"/>
</dbReference>
<feature type="compositionally biased region" description="Low complexity" evidence="1">
    <location>
        <begin position="406"/>
        <end position="415"/>
    </location>
</feature>
<sequence>MSQLREDSLCQLREESRNSSAPPPERYRTMNDCVQRWKHFSNGKAWARISAHKEPMIEPRTAADLKAVMEEYDAKIENTGGAVFLAVCRGKVSEGMDFSDGRARCVVVTGIPYAPAMDPKVVLKKKYMSESLLPPGVARVTGNEWYQQQASRAVNQAIGRVIRHRLDYGCVVLCDSRFAEDRNRKSLSLWARPFVRECSGFGKVAADLTKFFKACAANPSLKHVDTPRASKPTPAAPNHGRPLPPSLSSSSMYARARPAAALGPGGLPPSPSLQDVGDIVESVVGDPGGGTRKRVVREGRGGGGGGTPAAPLGLLDALKASARATDGGAVVSDQSSTRGGSSTTMAAFSSSERSAGGSGSAAGNGGGGVGRADEARGGGGGWDSVPLSQRLATASVGGKASGGAAGASTPGRRRA</sequence>
<feature type="compositionally biased region" description="Basic and acidic residues" evidence="1">
    <location>
        <begin position="1"/>
        <end position="17"/>
    </location>
</feature>
<feature type="compositionally biased region" description="Polar residues" evidence="1">
    <location>
        <begin position="332"/>
        <end position="345"/>
    </location>
</feature>
<proteinExistence type="predicted"/>
<dbReference type="InterPro" id="IPR027417">
    <property type="entry name" value="P-loop_NTPase"/>
</dbReference>
<dbReference type="SMART" id="SM00491">
    <property type="entry name" value="HELICc2"/>
    <property type="match status" value="1"/>
</dbReference>
<reference evidence="3 4" key="1">
    <citation type="journal article" date="2010" name="Nature">
        <title>The Ectocarpus genome and the independent evolution of multicellularity in brown algae.</title>
        <authorList>
            <person name="Cock J.M."/>
            <person name="Sterck L."/>
            <person name="Rouze P."/>
            <person name="Scornet D."/>
            <person name="Allen A.E."/>
            <person name="Amoutzias G."/>
            <person name="Anthouard V."/>
            <person name="Artiguenave F."/>
            <person name="Aury J.M."/>
            <person name="Badger J.H."/>
            <person name="Beszteri B."/>
            <person name="Billiau K."/>
            <person name="Bonnet E."/>
            <person name="Bothwell J.H."/>
            <person name="Bowler C."/>
            <person name="Boyen C."/>
            <person name="Brownlee C."/>
            <person name="Carrano C.J."/>
            <person name="Charrier B."/>
            <person name="Cho G.Y."/>
            <person name="Coelho S.M."/>
            <person name="Collen J."/>
            <person name="Corre E."/>
            <person name="Da Silva C."/>
            <person name="Delage L."/>
            <person name="Delaroque N."/>
            <person name="Dittami S.M."/>
            <person name="Doulbeau S."/>
            <person name="Elias M."/>
            <person name="Farnham G."/>
            <person name="Gachon C.M."/>
            <person name="Gschloessl B."/>
            <person name="Heesch S."/>
            <person name="Jabbari K."/>
            <person name="Jubin C."/>
            <person name="Kawai H."/>
            <person name="Kimura K."/>
            <person name="Kloareg B."/>
            <person name="Kupper F.C."/>
            <person name="Lang D."/>
            <person name="Le Bail A."/>
            <person name="Leblanc C."/>
            <person name="Lerouge P."/>
            <person name="Lohr M."/>
            <person name="Lopez P.J."/>
            <person name="Martens C."/>
            <person name="Maumus F."/>
            <person name="Michel G."/>
            <person name="Miranda-Saavedra D."/>
            <person name="Morales J."/>
            <person name="Moreau H."/>
            <person name="Motomura T."/>
            <person name="Nagasato C."/>
            <person name="Napoli C.A."/>
            <person name="Nelson D.R."/>
            <person name="Nyvall-Collen P."/>
            <person name="Peters A.F."/>
            <person name="Pommier C."/>
            <person name="Potin P."/>
            <person name="Poulain J."/>
            <person name="Quesneville H."/>
            <person name="Read B."/>
            <person name="Rensing S.A."/>
            <person name="Ritter A."/>
            <person name="Rousvoal S."/>
            <person name="Samanta M."/>
            <person name="Samson G."/>
            <person name="Schroeder D.C."/>
            <person name="Segurens B."/>
            <person name="Strittmatter M."/>
            <person name="Tonon T."/>
            <person name="Tregear J.W."/>
            <person name="Valentin K."/>
            <person name="von Dassow P."/>
            <person name="Yamagishi T."/>
            <person name="Van de Peer Y."/>
            <person name="Wincker P."/>
        </authorList>
    </citation>
    <scope>NUCLEOTIDE SEQUENCE [LARGE SCALE GENOMIC DNA]</scope>
    <source>
        <strain evidence="4">Ec32 / CCAP1310/4</strain>
    </source>
</reference>
<dbReference type="Pfam" id="PF13307">
    <property type="entry name" value="Helicase_C_2"/>
    <property type="match status" value="1"/>
</dbReference>
<dbReference type="GO" id="GO:0016818">
    <property type="term" value="F:hydrolase activity, acting on acid anhydrides, in phosphorus-containing anhydrides"/>
    <property type="evidence" value="ECO:0007669"/>
    <property type="project" value="InterPro"/>
</dbReference>
<dbReference type="GO" id="GO:1904430">
    <property type="term" value="P:negative regulation of t-circle formation"/>
    <property type="evidence" value="ECO:0007669"/>
    <property type="project" value="TreeGrafter"/>
</dbReference>
<dbReference type="GO" id="GO:0090657">
    <property type="term" value="P:telomeric loop disassembly"/>
    <property type="evidence" value="ECO:0007669"/>
    <property type="project" value="TreeGrafter"/>
</dbReference>
<feature type="domain" description="ATP-dependent helicase C-terminal" evidence="2">
    <location>
        <begin position="27"/>
        <end position="180"/>
    </location>
</feature>
<dbReference type="OrthoDB" id="19182at2759"/>